<accession>A0A239TH83</accession>
<feature type="signal peptide" evidence="2">
    <location>
        <begin position="1"/>
        <end position="24"/>
    </location>
</feature>
<dbReference type="AlphaFoldDB" id="A0A239TH83"/>
<organism evidence="3 4">
    <name type="scientific">Megamonas hypermegale</name>
    <dbReference type="NCBI Taxonomy" id="158847"/>
    <lineage>
        <taxon>Bacteria</taxon>
        <taxon>Bacillati</taxon>
        <taxon>Bacillota</taxon>
        <taxon>Negativicutes</taxon>
        <taxon>Selenomonadales</taxon>
        <taxon>Selenomonadaceae</taxon>
        <taxon>Megamonas</taxon>
    </lineage>
</organism>
<feature type="chain" id="PRO_5039553660" evidence="2">
    <location>
        <begin position="25"/>
        <end position="81"/>
    </location>
</feature>
<dbReference type="RefSeq" id="WP_027890841.1">
    <property type="nucleotide sequence ID" value="NZ_LT906446.1"/>
</dbReference>
<evidence type="ECO:0000256" key="2">
    <source>
        <dbReference type="SAM" id="SignalP"/>
    </source>
</evidence>
<evidence type="ECO:0000313" key="4">
    <source>
        <dbReference type="Proteomes" id="UP000215383"/>
    </source>
</evidence>
<dbReference type="GeneID" id="78506555"/>
<keyword evidence="4" id="KW-1185">Reference proteome</keyword>
<protein>
    <submittedName>
        <fullName evidence="3">Uncharacterized protein</fullName>
    </submittedName>
</protein>
<sequence>MYKKLLVALSFSCILGIPFLSLNAAEAAPPRPPHHRVAPPPPPRHRVEPPAPPAEVTLERLRHNKRPFAPPPPPPPRPHHR</sequence>
<feature type="compositionally biased region" description="Pro residues" evidence="1">
    <location>
        <begin position="68"/>
        <end position="81"/>
    </location>
</feature>
<evidence type="ECO:0000256" key="1">
    <source>
        <dbReference type="SAM" id="MobiDB-lite"/>
    </source>
</evidence>
<gene>
    <name evidence="3" type="ORF">SAMEA4364220_00524</name>
</gene>
<reference evidence="3 4" key="1">
    <citation type="submission" date="2017-06" db="EMBL/GenBank/DDBJ databases">
        <authorList>
            <consortium name="Pathogen Informatics"/>
        </authorList>
    </citation>
    <scope>NUCLEOTIDE SEQUENCE [LARGE SCALE GENOMIC DNA]</scope>
    <source>
        <strain evidence="3 4">NCTC10570</strain>
    </source>
</reference>
<keyword evidence="2" id="KW-0732">Signal</keyword>
<evidence type="ECO:0000313" key="3">
    <source>
        <dbReference type="EMBL" id="SNU96093.1"/>
    </source>
</evidence>
<proteinExistence type="predicted"/>
<name>A0A239TH83_9FIRM</name>
<dbReference type="Proteomes" id="UP000215383">
    <property type="component" value="Chromosome 1"/>
</dbReference>
<dbReference type="EMBL" id="LT906446">
    <property type="protein sequence ID" value="SNU96093.1"/>
    <property type="molecule type" value="Genomic_DNA"/>
</dbReference>
<feature type="region of interest" description="Disordered" evidence="1">
    <location>
        <begin position="25"/>
        <end position="81"/>
    </location>
</feature>